<keyword evidence="7" id="KW-0378">Hydrolase</keyword>
<dbReference type="Pfam" id="PF00078">
    <property type="entry name" value="RVT_1"/>
    <property type="match status" value="1"/>
</dbReference>
<keyword evidence="8" id="KW-0695">RNA-directed DNA polymerase</keyword>
<dbReference type="STRING" id="269621.A0A238FKF0"/>
<accession>A0A238FKF0</accession>
<evidence type="ECO:0000256" key="6">
    <source>
        <dbReference type="ARBA" id="ARBA00022759"/>
    </source>
</evidence>
<evidence type="ECO:0000259" key="9">
    <source>
        <dbReference type="PROSITE" id="PS50878"/>
    </source>
</evidence>
<name>A0A238FKF0_9BASI</name>
<dbReference type="AlphaFoldDB" id="A0A238FKF0"/>
<reference evidence="11" key="2">
    <citation type="submission" date="2016-09" db="EMBL/GenBank/DDBJ databases">
        <authorList>
            <person name="Capua I."/>
            <person name="De Benedictis P."/>
            <person name="Joannis T."/>
            <person name="Lombin L.H."/>
            <person name="Cattoli G."/>
        </authorList>
    </citation>
    <scope>NUCLEOTIDE SEQUENCE [LARGE SCALE GENOMIC DNA]</scope>
</reference>
<protein>
    <submittedName>
        <fullName evidence="10">BQ2448_3897 protein</fullName>
    </submittedName>
    <submittedName>
        <fullName evidence="11">BQ2448_3901 protein</fullName>
    </submittedName>
</protein>
<dbReference type="InterPro" id="IPR043502">
    <property type="entry name" value="DNA/RNA_pol_sf"/>
</dbReference>
<dbReference type="EMBL" id="FMSP01000009">
    <property type="protein sequence ID" value="SCV72364.1"/>
    <property type="molecule type" value="Genomic_DNA"/>
</dbReference>
<dbReference type="GO" id="GO:0006508">
    <property type="term" value="P:proteolysis"/>
    <property type="evidence" value="ECO:0007669"/>
    <property type="project" value="UniProtKB-KW"/>
</dbReference>
<dbReference type="PANTHER" id="PTHR33064:SF37">
    <property type="entry name" value="RIBONUCLEASE H"/>
    <property type="match status" value="1"/>
</dbReference>
<keyword evidence="3" id="KW-0548">Nucleotidyltransferase</keyword>
<dbReference type="InterPro" id="IPR000477">
    <property type="entry name" value="RT_dom"/>
</dbReference>
<keyword evidence="5" id="KW-0064">Aspartyl protease</keyword>
<evidence type="ECO:0000313" key="11">
    <source>
        <dbReference type="EMBL" id="SCV72364.1"/>
    </source>
</evidence>
<keyword evidence="2" id="KW-0808">Transferase</keyword>
<proteinExistence type="predicted"/>
<dbReference type="GO" id="GO:0004519">
    <property type="term" value="F:endonuclease activity"/>
    <property type="evidence" value="ECO:0007669"/>
    <property type="project" value="UniProtKB-KW"/>
</dbReference>
<evidence type="ECO:0000256" key="1">
    <source>
        <dbReference type="ARBA" id="ARBA00022670"/>
    </source>
</evidence>
<dbReference type="PROSITE" id="PS50878">
    <property type="entry name" value="RT_POL"/>
    <property type="match status" value="1"/>
</dbReference>
<evidence type="ECO:0000313" key="12">
    <source>
        <dbReference type="Proteomes" id="UP000198372"/>
    </source>
</evidence>
<keyword evidence="12" id="KW-1185">Reference proteome</keyword>
<keyword evidence="4" id="KW-0540">Nuclease</keyword>
<dbReference type="InterPro" id="IPR043128">
    <property type="entry name" value="Rev_trsase/Diguanyl_cyclase"/>
</dbReference>
<evidence type="ECO:0000256" key="3">
    <source>
        <dbReference type="ARBA" id="ARBA00022695"/>
    </source>
</evidence>
<gene>
    <name evidence="10" type="ORF">BQ2448_3897</name>
    <name evidence="11" type="ORF">BQ2448_3901</name>
</gene>
<evidence type="ECO:0000256" key="4">
    <source>
        <dbReference type="ARBA" id="ARBA00022722"/>
    </source>
</evidence>
<keyword evidence="1" id="KW-0645">Protease</keyword>
<evidence type="ECO:0000256" key="5">
    <source>
        <dbReference type="ARBA" id="ARBA00022750"/>
    </source>
</evidence>
<keyword evidence="6" id="KW-0255">Endonuclease</keyword>
<evidence type="ECO:0000256" key="8">
    <source>
        <dbReference type="ARBA" id="ARBA00022918"/>
    </source>
</evidence>
<evidence type="ECO:0000313" key="10">
    <source>
        <dbReference type="EMBL" id="SCV72360.1"/>
    </source>
</evidence>
<dbReference type="EMBL" id="FMSP01000009">
    <property type="protein sequence ID" value="SCV72360.1"/>
    <property type="molecule type" value="Genomic_DNA"/>
</dbReference>
<dbReference type="SUPFAM" id="SSF56672">
    <property type="entry name" value="DNA/RNA polymerases"/>
    <property type="match status" value="1"/>
</dbReference>
<evidence type="ECO:0000256" key="2">
    <source>
        <dbReference type="ARBA" id="ARBA00022679"/>
    </source>
</evidence>
<evidence type="ECO:0000256" key="7">
    <source>
        <dbReference type="ARBA" id="ARBA00022801"/>
    </source>
</evidence>
<dbReference type="OrthoDB" id="2446696at2759"/>
<dbReference type="InterPro" id="IPR051320">
    <property type="entry name" value="Viral_Replic_Matur_Polypro"/>
</dbReference>
<dbReference type="Proteomes" id="UP000198372">
    <property type="component" value="Unassembled WGS sequence"/>
</dbReference>
<dbReference type="GO" id="GO:0004190">
    <property type="term" value="F:aspartic-type endopeptidase activity"/>
    <property type="evidence" value="ECO:0007669"/>
    <property type="project" value="UniProtKB-KW"/>
</dbReference>
<dbReference type="Gene3D" id="3.30.70.270">
    <property type="match status" value="2"/>
</dbReference>
<feature type="domain" description="Reverse transcriptase" evidence="9">
    <location>
        <begin position="1"/>
        <end position="67"/>
    </location>
</feature>
<reference evidence="12" key="1">
    <citation type="submission" date="2016-09" db="EMBL/GenBank/DDBJ databases">
        <authorList>
            <person name="Jeantristanb JTB J.-T."/>
            <person name="Ricardo R."/>
        </authorList>
    </citation>
    <scope>NUCLEOTIDE SEQUENCE [LARGE SCALE GENOMIC DNA]</scope>
</reference>
<organism evidence="11 12">
    <name type="scientific">Microbotryum intermedium</name>
    <dbReference type="NCBI Taxonomy" id="269621"/>
    <lineage>
        <taxon>Eukaryota</taxon>
        <taxon>Fungi</taxon>
        <taxon>Dikarya</taxon>
        <taxon>Basidiomycota</taxon>
        <taxon>Pucciniomycotina</taxon>
        <taxon>Microbotryomycetes</taxon>
        <taxon>Microbotryales</taxon>
        <taxon>Microbotryaceae</taxon>
        <taxon>Microbotryum</taxon>
    </lineage>
</organism>
<dbReference type="InterPro" id="IPR041373">
    <property type="entry name" value="RT_RNaseH"/>
</dbReference>
<sequence length="234" mass="26549">MNSIFRNLLDVYVLVYLVDILIFSGNKSQHTRHIWEVLQRLINNKLYCNPKKCEFNQASMEYLGFIILPSGVSMSQEKVKAITSWPTPTTLKELQQFLGFCNFYQCIIETDASNYAISGILSQVTDGQLRPVAFISRKNLPAEQNYEIHDKELLAIVKCIKIWWHYLEGCQHLFKIYTDHAACHEWDSANLKFGLCAPAAVPVLPAPLHLCLTTTSSQPQRTQALLAHGTMGTS</sequence>
<dbReference type="Pfam" id="PF17917">
    <property type="entry name" value="RT_RNaseH"/>
    <property type="match status" value="1"/>
</dbReference>
<dbReference type="PANTHER" id="PTHR33064">
    <property type="entry name" value="POL PROTEIN"/>
    <property type="match status" value="1"/>
</dbReference>
<dbReference type="GO" id="GO:0003964">
    <property type="term" value="F:RNA-directed DNA polymerase activity"/>
    <property type="evidence" value="ECO:0007669"/>
    <property type="project" value="UniProtKB-KW"/>
</dbReference>
<dbReference type="CDD" id="cd09274">
    <property type="entry name" value="RNase_HI_RT_Ty3"/>
    <property type="match status" value="1"/>
</dbReference>